<evidence type="ECO:0000256" key="4">
    <source>
        <dbReference type="ARBA" id="ARBA00023136"/>
    </source>
</evidence>
<dbReference type="InterPro" id="IPR019109">
    <property type="entry name" value="MamF_MmsF"/>
</dbReference>
<evidence type="ECO:0000256" key="3">
    <source>
        <dbReference type="ARBA" id="ARBA00022989"/>
    </source>
</evidence>
<protein>
    <recommendedName>
        <fullName evidence="8">DUF4870 domain-containing protein</fullName>
    </recommendedName>
</protein>
<feature type="compositionally biased region" description="Polar residues" evidence="5">
    <location>
        <begin position="131"/>
        <end position="141"/>
    </location>
</feature>
<accession>A0A7V2AU06</accession>
<proteinExistence type="predicted"/>
<evidence type="ECO:0000256" key="6">
    <source>
        <dbReference type="SAM" id="Phobius"/>
    </source>
</evidence>
<dbReference type="GO" id="GO:0016020">
    <property type="term" value="C:membrane"/>
    <property type="evidence" value="ECO:0007669"/>
    <property type="project" value="UniProtKB-SubCell"/>
</dbReference>
<keyword evidence="4 6" id="KW-0472">Membrane</keyword>
<feature type="region of interest" description="Disordered" evidence="5">
    <location>
        <begin position="108"/>
        <end position="141"/>
    </location>
</feature>
<reference evidence="7" key="1">
    <citation type="journal article" date="2020" name="mSystems">
        <title>Genome- and Community-Level Interaction Insights into Carbon Utilization and Element Cycling Functions of Hydrothermarchaeota in Hydrothermal Sediment.</title>
        <authorList>
            <person name="Zhou Z."/>
            <person name="Liu Y."/>
            <person name="Xu W."/>
            <person name="Pan J."/>
            <person name="Luo Z.H."/>
            <person name="Li M."/>
        </authorList>
    </citation>
    <scope>NUCLEOTIDE SEQUENCE [LARGE SCALE GENOMIC DNA]</scope>
    <source>
        <strain evidence="7">SpSt-1233</strain>
    </source>
</reference>
<feature type="transmembrane region" description="Helical" evidence="6">
    <location>
        <begin position="15"/>
        <end position="34"/>
    </location>
</feature>
<gene>
    <name evidence="7" type="ORF">ENO08_01960</name>
</gene>
<dbReference type="Pfam" id="PF09685">
    <property type="entry name" value="MamF_MmsF"/>
    <property type="match status" value="1"/>
</dbReference>
<dbReference type="EMBL" id="DSEC01000138">
    <property type="protein sequence ID" value="HER43207.1"/>
    <property type="molecule type" value="Genomic_DNA"/>
</dbReference>
<dbReference type="Proteomes" id="UP000886069">
    <property type="component" value="Unassembled WGS sequence"/>
</dbReference>
<comment type="subcellular location">
    <subcellularLocation>
        <location evidence="1">Membrane</location>
        <topology evidence="1">Multi-pass membrane protein</topology>
    </subcellularLocation>
</comment>
<evidence type="ECO:0000256" key="2">
    <source>
        <dbReference type="ARBA" id="ARBA00022692"/>
    </source>
</evidence>
<organism evidence="7">
    <name type="scientific">Eiseniibacteriota bacterium</name>
    <dbReference type="NCBI Taxonomy" id="2212470"/>
    <lineage>
        <taxon>Bacteria</taxon>
        <taxon>Candidatus Eiseniibacteriota</taxon>
    </lineage>
</organism>
<keyword evidence="3 6" id="KW-1133">Transmembrane helix</keyword>
<dbReference type="AlphaFoldDB" id="A0A7V2AU06"/>
<feature type="transmembrane region" description="Helical" evidence="6">
    <location>
        <begin position="41"/>
        <end position="60"/>
    </location>
</feature>
<evidence type="ECO:0000313" key="7">
    <source>
        <dbReference type="EMBL" id="HER43207.1"/>
    </source>
</evidence>
<sequence length="141" mass="15186">MEDGKRHTTSIPPGIAAAAAYFFPFIGGLVMLAIEKEDRFVRFHAAQSILFWVISIPIAVLSGIPVIGSILGLAFIVAWIFLIYRAWMNREFEIPYLGEIARKQVFGDRDGPAGKDGPSAGSGPDADADTPSDSYGSEGPQ</sequence>
<evidence type="ECO:0000256" key="5">
    <source>
        <dbReference type="SAM" id="MobiDB-lite"/>
    </source>
</evidence>
<comment type="caution">
    <text evidence="7">The sequence shown here is derived from an EMBL/GenBank/DDBJ whole genome shotgun (WGS) entry which is preliminary data.</text>
</comment>
<dbReference type="PANTHER" id="PTHR36460">
    <property type="entry name" value="UPF0132 DOMAIN PROTEIN (AFU_ORTHOLOGUE AFUA_3G10255)"/>
    <property type="match status" value="1"/>
</dbReference>
<keyword evidence="2 6" id="KW-0812">Transmembrane</keyword>
<dbReference type="PANTHER" id="PTHR36460:SF1">
    <property type="entry name" value="UPF0132 DOMAIN PROTEIN (AFU_ORTHOLOGUE AFUA_3G10255)"/>
    <property type="match status" value="1"/>
</dbReference>
<evidence type="ECO:0008006" key="8">
    <source>
        <dbReference type="Google" id="ProtNLM"/>
    </source>
</evidence>
<evidence type="ECO:0000256" key="1">
    <source>
        <dbReference type="ARBA" id="ARBA00004141"/>
    </source>
</evidence>
<name>A0A7V2AU06_UNCEI</name>